<organism evidence="3 4">
    <name type="scientific">Roseovarius litoreus</name>
    <dbReference type="NCBI Taxonomy" id="1155722"/>
    <lineage>
        <taxon>Bacteria</taxon>
        <taxon>Pseudomonadati</taxon>
        <taxon>Pseudomonadota</taxon>
        <taxon>Alphaproteobacteria</taxon>
        <taxon>Rhodobacterales</taxon>
        <taxon>Roseobacteraceae</taxon>
        <taxon>Roseovarius</taxon>
    </lineage>
</organism>
<keyword evidence="4" id="KW-1185">Reference proteome</keyword>
<dbReference type="Pfam" id="PF07179">
    <property type="entry name" value="SseB"/>
    <property type="match status" value="1"/>
</dbReference>
<evidence type="ECO:0000313" key="4">
    <source>
        <dbReference type="Proteomes" id="UP000322545"/>
    </source>
</evidence>
<evidence type="ECO:0000256" key="1">
    <source>
        <dbReference type="SAM" id="MobiDB-lite"/>
    </source>
</evidence>
<dbReference type="EMBL" id="FRCB01000006">
    <property type="protein sequence ID" value="SHM28942.1"/>
    <property type="molecule type" value="Genomic_DNA"/>
</dbReference>
<dbReference type="AlphaFoldDB" id="A0A1M7HK96"/>
<feature type="compositionally biased region" description="Basic and acidic residues" evidence="1">
    <location>
        <begin position="259"/>
        <end position="268"/>
    </location>
</feature>
<feature type="region of interest" description="Disordered" evidence="1">
    <location>
        <begin position="247"/>
        <end position="268"/>
    </location>
</feature>
<proteinExistence type="predicted"/>
<protein>
    <submittedName>
        <fullName evidence="3">SseB protein N-terminal domain-containing protein</fullName>
    </submittedName>
</protein>
<dbReference type="RefSeq" id="WP_149779884.1">
    <property type="nucleotide sequence ID" value="NZ_FRCB01000006.1"/>
</dbReference>
<sequence>MTDMTMLDLAHAAMEAAQDDGQARLRFYEALAASELFVLLEEAEADPGTGDDSVVPRSFEVEGHAFVLAFDREDRLADFAGGPAPYAAMTGRAVAEALTEGGLGLGVNLEVAPSSILLPPDAVAWLAGIVSERPVELQARARSFRPPAGLPERLLTGLDARLASAGGLADLAYLVAVDYDTGATGHMLGIIDALPGAEDALARAVSEVLSFSGLEAAALDVAFFRATDPAAARLARVGLRFDLPRPEISQVRPGAGPGRDPDRPPRLR</sequence>
<feature type="domain" description="SseB protein N-terminal" evidence="2">
    <location>
        <begin position="12"/>
        <end position="125"/>
    </location>
</feature>
<accession>A0A1M7HK96</accession>
<evidence type="ECO:0000313" key="3">
    <source>
        <dbReference type="EMBL" id="SHM28942.1"/>
    </source>
</evidence>
<name>A0A1M7HK96_9RHOB</name>
<reference evidence="3 4" key="1">
    <citation type="submission" date="2016-11" db="EMBL/GenBank/DDBJ databases">
        <authorList>
            <person name="Varghese N."/>
            <person name="Submissions S."/>
        </authorList>
    </citation>
    <scope>NUCLEOTIDE SEQUENCE [LARGE SCALE GENOMIC DNA]</scope>
    <source>
        <strain evidence="3 4">DSM 28249</strain>
    </source>
</reference>
<evidence type="ECO:0000259" key="2">
    <source>
        <dbReference type="Pfam" id="PF07179"/>
    </source>
</evidence>
<dbReference type="InterPro" id="IPR009839">
    <property type="entry name" value="SseB_N"/>
</dbReference>
<dbReference type="Proteomes" id="UP000322545">
    <property type="component" value="Unassembled WGS sequence"/>
</dbReference>
<gene>
    <name evidence="3" type="ORF">SAMN05443432_10639</name>
</gene>